<keyword evidence="3" id="KW-1185">Reference proteome</keyword>
<reference evidence="2 3" key="1">
    <citation type="submission" date="2015-11" db="EMBL/GenBank/DDBJ databases">
        <authorList>
            <person name="Lin W."/>
        </authorList>
    </citation>
    <scope>NUCLEOTIDE SEQUENCE [LARGE SCALE GENOMIC DNA]</scope>
    <source>
        <strain evidence="2 3">HCH-1</strain>
    </source>
</reference>
<organism evidence="2 3">
    <name type="scientific">Candidatus Magnetominusculus xianensis</name>
    <dbReference type="NCBI Taxonomy" id="1748249"/>
    <lineage>
        <taxon>Bacteria</taxon>
        <taxon>Pseudomonadati</taxon>
        <taxon>Nitrospirota</taxon>
        <taxon>Nitrospiria</taxon>
        <taxon>Nitrospirales</taxon>
        <taxon>Nitrospiraceae</taxon>
        <taxon>Candidatus Magnetominusculus</taxon>
    </lineage>
</organism>
<name>A0ABR5SEQ2_9BACT</name>
<comment type="caution">
    <text evidence="2">The sequence shown here is derived from an EMBL/GenBank/DDBJ whole genome shotgun (WGS) entry which is preliminary data.</text>
</comment>
<evidence type="ECO:0000313" key="2">
    <source>
        <dbReference type="EMBL" id="KWT84956.1"/>
    </source>
</evidence>
<gene>
    <name evidence="2" type="ORF">ASN18_1886</name>
</gene>
<dbReference type="InterPro" id="IPR036514">
    <property type="entry name" value="SGNH_hydro_sf"/>
</dbReference>
<keyword evidence="1" id="KW-0812">Transmembrane</keyword>
<dbReference type="SUPFAM" id="SSF52266">
    <property type="entry name" value="SGNH hydrolase"/>
    <property type="match status" value="1"/>
</dbReference>
<evidence type="ECO:0000256" key="1">
    <source>
        <dbReference type="SAM" id="Phobius"/>
    </source>
</evidence>
<accession>A0ABR5SEQ2</accession>
<dbReference type="Proteomes" id="UP000060487">
    <property type="component" value="Unassembled WGS sequence"/>
</dbReference>
<evidence type="ECO:0000313" key="3">
    <source>
        <dbReference type="Proteomes" id="UP000060487"/>
    </source>
</evidence>
<dbReference type="CDD" id="cd00229">
    <property type="entry name" value="SGNH_hydrolase"/>
    <property type="match status" value="1"/>
</dbReference>
<dbReference type="Gene3D" id="3.40.50.1110">
    <property type="entry name" value="SGNH hydrolase"/>
    <property type="match status" value="1"/>
</dbReference>
<keyword evidence="1" id="KW-1133">Transmembrane helix</keyword>
<sequence>MSDNKLRKESRIKYFIFRILLVLIPLIVTISAGTIMVNVISNKYNNWKSHAFYESDDLHLNIFRPNSTYTWRKDCYRITPMHINSHGFRDAEWDINAPYKIAILGDSFMEAFQVLDGDYTAAIMRTLLNKHSKSKIEILNTGVSGNGTVAELFRYRKYLKSIKPNIVLLFFLIGNDFRDNSCELSIAVNKNKMQLPCAYVEKDAVIYETNVEIINTKYFHLIPNSAKSDLGANINGKYNRLKHIYKTLRGYIKYNFPILSAMVMDLLDAVASISKSIVAKKDDGISIDNYIYDPPVKQQWLDAWKITEDALLKLNQEISDNGGRLIVIINAEYPYSEIRYPEKKLTEIAIKDNITIFSLTNDFISYKKQNDLKVPYFASRCDGHWNPLGHFIAANVVSKYLIDNNLVPIGNDDKQGLSSLILKNLNRSPQDILGTGFNQIYRNGFFEGQTNIEKILSESTKQN</sequence>
<protein>
    <submittedName>
        <fullName evidence="2">Lipolytic protein G-D-S-L family</fullName>
    </submittedName>
</protein>
<proteinExistence type="predicted"/>
<keyword evidence="1" id="KW-0472">Membrane</keyword>
<dbReference type="EMBL" id="LNQR01000067">
    <property type="protein sequence ID" value="KWT84956.1"/>
    <property type="molecule type" value="Genomic_DNA"/>
</dbReference>
<feature type="transmembrane region" description="Helical" evidence="1">
    <location>
        <begin position="15"/>
        <end position="40"/>
    </location>
</feature>